<evidence type="ECO:0000256" key="1">
    <source>
        <dbReference type="ARBA" id="ARBA00004651"/>
    </source>
</evidence>
<comment type="similarity">
    <text evidence="2 10">Belongs to the binding-protein-dependent transport system permease family. CysTW subfamily.</text>
</comment>
<dbReference type="GO" id="GO:0006817">
    <property type="term" value="P:phosphate ion transport"/>
    <property type="evidence" value="ECO:0007669"/>
    <property type="project" value="UniProtKB-KW"/>
</dbReference>
<dbReference type="PANTHER" id="PTHR30425:SF1">
    <property type="entry name" value="PHOSPHATE TRANSPORT SYSTEM PERMEASE PROTEIN PSTC"/>
    <property type="match status" value="1"/>
</dbReference>
<keyword evidence="5 10" id="KW-0592">Phosphate transport</keyword>
<dbReference type="Proteomes" id="UP000438914">
    <property type="component" value="Unassembled WGS sequence"/>
</dbReference>
<keyword evidence="13" id="KW-1185">Reference proteome</keyword>
<dbReference type="Gene3D" id="1.10.3720.10">
    <property type="entry name" value="MetI-like"/>
    <property type="match status" value="1"/>
</dbReference>
<keyword evidence="6 9" id="KW-0812">Transmembrane</keyword>
<evidence type="ECO:0000256" key="7">
    <source>
        <dbReference type="ARBA" id="ARBA00022989"/>
    </source>
</evidence>
<evidence type="ECO:0000256" key="9">
    <source>
        <dbReference type="RuleBase" id="RU363032"/>
    </source>
</evidence>
<feature type="transmembrane region" description="Helical" evidence="9">
    <location>
        <begin position="222"/>
        <end position="246"/>
    </location>
</feature>
<comment type="function">
    <text evidence="10">Part of the binding-protein-dependent transport system for phosphate; probably responsible for the translocation of the substrate across the membrane.</text>
</comment>
<dbReference type="GO" id="GO:0005315">
    <property type="term" value="F:phosphate transmembrane transporter activity"/>
    <property type="evidence" value="ECO:0007669"/>
    <property type="project" value="InterPro"/>
</dbReference>
<comment type="subcellular location">
    <subcellularLocation>
        <location evidence="1 9">Cell membrane</location>
        <topology evidence="1 9">Multi-pass membrane protein</topology>
    </subcellularLocation>
</comment>
<gene>
    <name evidence="12" type="primary">pstC</name>
    <name evidence="12" type="ORF">FYJ73_03705</name>
</gene>
<evidence type="ECO:0000313" key="13">
    <source>
        <dbReference type="Proteomes" id="UP000438914"/>
    </source>
</evidence>
<feature type="transmembrane region" description="Helical" evidence="9">
    <location>
        <begin position="64"/>
        <end position="93"/>
    </location>
</feature>
<dbReference type="EMBL" id="VUNG01000005">
    <property type="protein sequence ID" value="MST83787.1"/>
    <property type="molecule type" value="Genomic_DNA"/>
</dbReference>
<evidence type="ECO:0000256" key="3">
    <source>
        <dbReference type="ARBA" id="ARBA00022448"/>
    </source>
</evidence>
<comment type="caution">
    <text evidence="10">Lacks conserved residue(s) required for the propagation of feature annotation.</text>
</comment>
<keyword evidence="3 9" id="KW-0813">Transport</keyword>
<dbReference type="NCBIfam" id="TIGR02138">
    <property type="entry name" value="phosphate_pstC"/>
    <property type="match status" value="1"/>
</dbReference>
<dbReference type="CDD" id="cd06261">
    <property type="entry name" value="TM_PBP2"/>
    <property type="match status" value="1"/>
</dbReference>
<dbReference type="AlphaFoldDB" id="A0A7K0KCX7"/>
<keyword evidence="4 10" id="KW-1003">Cell membrane</keyword>
<dbReference type="PANTHER" id="PTHR30425">
    <property type="entry name" value="PHOSPHATE TRANSPORT SYSTEM PERMEASE PROTEIN PST"/>
    <property type="match status" value="1"/>
</dbReference>
<comment type="caution">
    <text evidence="12">The sequence shown here is derived from an EMBL/GenBank/DDBJ whole genome shotgun (WGS) entry which is preliminary data.</text>
</comment>
<evidence type="ECO:0000256" key="8">
    <source>
        <dbReference type="ARBA" id="ARBA00023136"/>
    </source>
</evidence>
<reference evidence="12 13" key="1">
    <citation type="submission" date="2019-08" db="EMBL/GenBank/DDBJ databases">
        <title>In-depth cultivation of the pig gut microbiome towards novel bacterial diversity and tailored functional studies.</title>
        <authorList>
            <person name="Wylensek D."/>
            <person name="Hitch T.C.A."/>
            <person name="Clavel T."/>
        </authorList>
    </citation>
    <scope>NUCLEOTIDE SEQUENCE [LARGE SCALE GENOMIC DNA]</scope>
    <source>
        <strain evidence="12 13">LKV-178-WT-2A</strain>
    </source>
</reference>
<evidence type="ECO:0000259" key="11">
    <source>
        <dbReference type="PROSITE" id="PS50928"/>
    </source>
</evidence>
<dbReference type="GO" id="GO:0005886">
    <property type="term" value="C:plasma membrane"/>
    <property type="evidence" value="ECO:0007669"/>
    <property type="project" value="UniProtKB-SubCell"/>
</dbReference>
<evidence type="ECO:0000256" key="5">
    <source>
        <dbReference type="ARBA" id="ARBA00022592"/>
    </source>
</evidence>
<dbReference type="SUPFAM" id="SSF161098">
    <property type="entry name" value="MetI-like"/>
    <property type="match status" value="1"/>
</dbReference>
<accession>A0A7K0KCX7</accession>
<dbReference type="InterPro" id="IPR051124">
    <property type="entry name" value="Phosphate_Transport_Permease"/>
</dbReference>
<dbReference type="RefSeq" id="WP_154533366.1">
    <property type="nucleotide sequence ID" value="NZ_VUNG01000005.1"/>
</dbReference>
<dbReference type="InterPro" id="IPR000515">
    <property type="entry name" value="MetI-like"/>
</dbReference>
<dbReference type="PROSITE" id="PS50928">
    <property type="entry name" value="ABC_TM1"/>
    <property type="match status" value="1"/>
</dbReference>
<evidence type="ECO:0000256" key="2">
    <source>
        <dbReference type="ARBA" id="ARBA00007069"/>
    </source>
</evidence>
<evidence type="ECO:0000256" key="6">
    <source>
        <dbReference type="ARBA" id="ARBA00022692"/>
    </source>
</evidence>
<protein>
    <recommendedName>
        <fullName evidence="10">Phosphate transport system permease protein</fullName>
    </recommendedName>
</protein>
<sequence>MTYRIFKDKMAGSVMAALTLAAILLVVVMAMELCVKSAPILRHYSLWTLLTESQWKPMKGEFGFLPFLAGTFWCTVVAIVLALPVSLLMAVYLTEYARPQLRTYAYPLLDILAGLPSVIYGVWGSLLIVPWISHTVAPFADRQSSGYTVLAGGIVLGVMILPLLISLFMELFANVSQNLHEASTALGATRWQTVKHVVLRQSAPGMMAAIVLALSRTMGETIAVLMVCGNLIIIPNSLLDACYPIPALIANNYGEMLSVPMYESALMLAAFLLFILVVMMNIGSRIILKRFRS</sequence>
<evidence type="ECO:0000256" key="10">
    <source>
        <dbReference type="RuleBase" id="RU363054"/>
    </source>
</evidence>
<evidence type="ECO:0000256" key="4">
    <source>
        <dbReference type="ARBA" id="ARBA00022475"/>
    </source>
</evidence>
<dbReference type="Pfam" id="PF00528">
    <property type="entry name" value="BPD_transp_1"/>
    <property type="match status" value="1"/>
</dbReference>
<name>A0A7K0KCX7_9BACT</name>
<dbReference type="InterPro" id="IPR011864">
    <property type="entry name" value="Phosphate_PstC"/>
</dbReference>
<keyword evidence="8 9" id="KW-0472">Membrane</keyword>
<feature type="domain" description="ABC transmembrane type-1" evidence="11">
    <location>
        <begin position="68"/>
        <end position="284"/>
    </location>
</feature>
<evidence type="ECO:0000313" key="12">
    <source>
        <dbReference type="EMBL" id="MST83787.1"/>
    </source>
</evidence>
<keyword evidence="7 9" id="KW-1133">Transmembrane helix</keyword>
<organism evidence="12 13">
    <name type="scientific">Hallella mizrahii</name>
    <dbReference type="NCBI Taxonomy" id="2606637"/>
    <lineage>
        <taxon>Bacteria</taxon>
        <taxon>Pseudomonadati</taxon>
        <taxon>Bacteroidota</taxon>
        <taxon>Bacteroidia</taxon>
        <taxon>Bacteroidales</taxon>
        <taxon>Prevotellaceae</taxon>
        <taxon>Hallella</taxon>
    </lineage>
</organism>
<feature type="transmembrane region" description="Helical" evidence="9">
    <location>
        <begin position="266"/>
        <end position="288"/>
    </location>
</feature>
<dbReference type="InterPro" id="IPR035906">
    <property type="entry name" value="MetI-like_sf"/>
</dbReference>
<proteinExistence type="inferred from homology"/>
<feature type="transmembrane region" description="Helical" evidence="9">
    <location>
        <begin position="149"/>
        <end position="169"/>
    </location>
</feature>
<feature type="transmembrane region" description="Helical" evidence="9">
    <location>
        <begin position="105"/>
        <end position="129"/>
    </location>
</feature>